<evidence type="ECO:0000313" key="6">
    <source>
        <dbReference type="EMBL" id="KAJ6439949.1"/>
    </source>
</evidence>
<keyword evidence="3 6" id="KW-0378">Hydrolase</keyword>
<comment type="subcellular location">
    <subcellularLocation>
        <location evidence="1">Cell envelope</location>
    </subcellularLocation>
</comment>
<feature type="compositionally biased region" description="Polar residues" evidence="4">
    <location>
        <begin position="181"/>
        <end position="194"/>
    </location>
</feature>
<feature type="region of interest" description="Disordered" evidence="4">
    <location>
        <begin position="120"/>
        <end position="202"/>
    </location>
</feature>
<dbReference type="EMBL" id="JAQHRD010000006">
    <property type="protein sequence ID" value="KAJ6439949.1"/>
    <property type="molecule type" value="Genomic_DNA"/>
</dbReference>
<dbReference type="GO" id="GO:0009986">
    <property type="term" value="C:cell surface"/>
    <property type="evidence" value="ECO:0007669"/>
    <property type="project" value="TreeGrafter"/>
</dbReference>
<proteinExistence type="inferred from homology"/>
<accession>A0AB34FLK7</accession>
<evidence type="ECO:0000256" key="3">
    <source>
        <dbReference type="ARBA" id="ARBA00022801"/>
    </source>
</evidence>
<dbReference type="AlphaFoldDB" id="A0AB34FLK7"/>
<feature type="signal peptide" evidence="5">
    <location>
        <begin position="1"/>
        <end position="21"/>
    </location>
</feature>
<gene>
    <name evidence="6" type="ORF">O9K51_07840</name>
</gene>
<dbReference type="GO" id="GO:0071555">
    <property type="term" value="P:cell wall organization"/>
    <property type="evidence" value="ECO:0007669"/>
    <property type="project" value="TreeGrafter"/>
</dbReference>
<dbReference type="InterPro" id="IPR050732">
    <property type="entry name" value="Beta-glucan_modifiers"/>
</dbReference>
<dbReference type="GO" id="GO:0005576">
    <property type="term" value="C:extracellular region"/>
    <property type="evidence" value="ECO:0007669"/>
    <property type="project" value="TreeGrafter"/>
</dbReference>
<keyword evidence="5" id="KW-0732">Signal</keyword>
<comment type="similarity">
    <text evidence="2">Belongs to the glycosyl hydrolase 17 family.</text>
</comment>
<name>A0AB34FLK7_9HYPO</name>
<evidence type="ECO:0000256" key="5">
    <source>
        <dbReference type="SAM" id="SignalP"/>
    </source>
</evidence>
<dbReference type="PANTHER" id="PTHR16631:SF14">
    <property type="entry name" value="FAMILY 17 GLUCOSIDASE SCW10-RELATED"/>
    <property type="match status" value="1"/>
</dbReference>
<dbReference type="Proteomes" id="UP001163105">
    <property type="component" value="Unassembled WGS sequence"/>
</dbReference>
<comment type="caution">
    <text evidence="6">The sequence shown here is derived from an EMBL/GenBank/DDBJ whole genome shotgun (WGS) entry which is preliminary data.</text>
</comment>
<dbReference type="SUPFAM" id="SSF51445">
    <property type="entry name" value="(Trans)glycosidases"/>
    <property type="match status" value="1"/>
</dbReference>
<protein>
    <submittedName>
        <fullName evidence="6">Glycoside hydrolase, superfamily</fullName>
    </submittedName>
</protein>
<evidence type="ECO:0000256" key="2">
    <source>
        <dbReference type="ARBA" id="ARBA00008773"/>
    </source>
</evidence>
<dbReference type="GO" id="GO:0042973">
    <property type="term" value="F:glucan endo-1,3-beta-D-glucosidase activity"/>
    <property type="evidence" value="ECO:0007669"/>
    <property type="project" value="TreeGrafter"/>
</dbReference>
<dbReference type="Gene3D" id="3.20.20.80">
    <property type="entry name" value="Glycosidases"/>
    <property type="match status" value="2"/>
</dbReference>
<feature type="chain" id="PRO_5044281607" evidence="5">
    <location>
        <begin position="22"/>
        <end position="461"/>
    </location>
</feature>
<feature type="compositionally biased region" description="Low complexity" evidence="4">
    <location>
        <begin position="157"/>
        <end position="168"/>
    </location>
</feature>
<organism evidence="6 7">
    <name type="scientific">Purpureocillium lavendulum</name>
    <dbReference type="NCBI Taxonomy" id="1247861"/>
    <lineage>
        <taxon>Eukaryota</taxon>
        <taxon>Fungi</taxon>
        <taxon>Dikarya</taxon>
        <taxon>Ascomycota</taxon>
        <taxon>Pezizomycotina</taxon>
        <taxon>Sordariomycetes</taxon>
        <taxon>Hypocreomycetidae</taxon>
        <taxon>Hypocreales</taxon>
        <taxon>Ophiocordycipitaceae</taxon>
        <taxon>Purpureocillium</taxon>
    </lineage>
</organism>
<dbReference type="PANTHER" id="PTHR16631">
    <property type="entry name" value="GLUCAN 1,3-BETA-GLUCOSIDASE"/>
    <property type="match status" value="1"/>
</dbReference>
<reference evidence="6" key="1">
    <citation type="submission" date="2023-01" db="EMBL/GenBank/DDBJ databases">
        <title>The growth and conidiation of Purpureocillium lavendulum are regulated by nitrogen source and histone H3K14 acetylation.</title>
        <authorList>
            <person name="Tang P."/>
            <person name="Han J."/>
            <person name="Zhang C."/>
            <person name="Tang P."/>
            <person name="Qi F."/>
            <person name="Zhang K."/>
            <person name="Liang L."/>
        </authorList>
    </citation>
    <scope>NUCLEOTIDE SEQUENCE</scope>
    <source>
        <strain evidence="6">YMF1.00683</strain>
    </source>
</reference>
<dbReference type="InterPro" id="IPR017853">
    <property type="entry name" value="GH"/>
</dbReference>
<dbReference type="GO" id="GO:0009277">
    <property type="term" value="C:fungal-type cell wall"/>
    <property type="evidence" value="ECO:0007669"/>
    <property type="project" value="TreeGrafter"/>
</dbReference>
<keyword evidence="7" id="KW-1185">Reference proteome</keyword>
<sequence>MALGRFLLSAVVLGRLAVCHPAGTTLARRDDADADDIIIYDSSVTEPTRVPQVLLWVDSAGKPVETATEDVLLLPTSLALGQKSQGSAIKASVTAALSTQTLLLPTQAQGSSAHAIETTVAARPPPTPAPETQQLPAPEPEDDNRASSHDSPTSPKATSAHSQATAAAVPDVPSPDGLQDRPQSQEPSANSGPPTSELYGVSYAPYRGSGGCKSMGDIQQDFDHMAKEYSLVRIYGTGCDQVANVYSAAKSHGMKVFLGIWDPRHVDDEVNTIISAIKGDWDVVHTVSVGNELVNNGQASPDDIEEAVKSARSTLRAAGYKGPVVTVDTFTAVAKYPQLCAMSDYCAINAHAFFDQTIEASEAGQWLRRTVGNIRAELPGPKNIVVTETGWPMKGRANGMAVPGLANQKLALTSIKDEFAATPGDVILFSAFNDLWKQDNPSTFNADKYWGIGGAVSSCDQ</sequence>
<evidence type="ECO:0000256" key="4">
    <source>
        <dbReference type="SAM" id="MobiDB-lite"/>
    </source>
</evidence>
<evidence type="ECO:0000256" key="1">
    <source>
        <dbReference type="ARBA" id="ARBA00004196"/>
    </source>
</evidence>
<evidence type="ECO:0000313" key="7">
    <source>
        <dbReference type="Proteomes" id="UP001163105"/>
    </source>
</evidence>